<organism evidence="5 6">
    <name type="scientific">Celerinatantimonas yamalensis</name>
    <dbReference type="NCBI Taxonomy" id="559956"/>
    <lineage>
        <taxon>Bacteria</taxon>
        <taxon>Pseudomonadati</taxon>
        <taxon>Pseudomonadota</taxon>
        <taxon>Gammaproteobacteria</taxon>
        <taxon>Celerinatantimonadaceae</taxon>
        <taxon>Celerinatantimonas</taxon>
    </lineage>
</organism>
<dbReference type="InterPro" id="IPR001608">
    <property type="entry name" value="Ala_racemase_N"/>
</dbReference>
<dbReference type="PANTHER" id="PTHR10146:SF14">
    <property type="entry name" value="PYRIDOXAL PHOSPHATE HOMEOSTASIS PROTEIN"/>
    <property type="match status" value="1"/>
</dbReference>
<proteinExistence type="inferred from homology"/>
<comment type="function">
    <text evidence="2">Pyridoxal 5'-phosphate (PLP)-binding protein, which is involved in PLP homeostasis.</text>
</comment>
<dbReference type="PROSITE" id="PS01211">
    <property type="entry name" value="UPF0001"/>
    <property type="match status" value="1"/>
</dbReference>
<dbReference type="RefSeq" id="WP_408624068.1">
    <property type="nucleotide sequence ID" value="NZ_JBEQCT010000005.1"/>
</dbReference>
<evidence type="ECO:0000256" key="2">
    <source>
        <dbReference type="HAMAP-Rule" id="MF_02087"/>
    </source>
</evidence>
<reference evidence="5 6" key="1">
    <citation type="journal article" date="2013" name="Int. J. Syst. Evol. Microbiol.">
        <title>Celerinatantimonas yamalensis sp. nov., a cold-adapted diazotrophic bacterium from a cold permafrost brine.</title>
        <authorList>
            <person name="Shcherbakova V."/>
            <person name="Chuvilskaya N."/>
            <person name="Rivkina E."/>
            <person name="Demidov N."/>
            <person name="Uchaeva V."/>
            <person name="Suetin S."/>
            <person name="Suzina N."/>
            <person name="Gilichinsky D."/>
        </authorList>
    </citation>
    <scope>NUCLEOTIDE SEQUENCE [LARGE SCALE GENOMIC DNA]</scope>
    <source>
        <strain evidence="5 6">C7</strain>
    </source>
</reference>
<dbReference type="CDD" id="cd06824">
    <property type="entry name" value="PLPDE_III_Yggs_like"/>
    <property type="match status" value="1"/>
</dbReference>
<evidence type="ECO:0000313" key="5">
    <source>
        <dbReference type="EMBL" id="MFM2485819.1"/>
    </source>
</evidence>
<feature type="domain" description="Alanine racemase N-terminal" evidence="4">
    <location>
        <begin position="15"/>
        <end position="226"/>
    </location>
</feature>
<dbReference type="Proteomes" id="UP001629953">
    <property type="component" value="Unassembled WGS sequence"/>
</dbReference>
<dbReference type="InterPro" id="IPR029066">
    <property type="entry name" value="PLP-binding_barrel"/>
</dbReference>
<feature type="modified residue" description="N6-(pyridoxal phosphate)lysine" evidence="2">
    <location>
        <position position="35"/>
    </location>
</feature>
<keyword evidence="6" id="KW-1185">Reference proteome</keyword>
<keyword evidence="1 2" id="KW-0663">Pyridoxal phosphate</keyword>
<gene>
    <name evidence="5" type="ORF">ABUE30_12270</name>
</gene>
<dbReference type="NCBIfam" id="TIGR00044">
    <property type="entry name" value="YggS family pyridoxal phosphate-dependent enzyme"/>
    <property type="match status" value="1"/>
</dbReference>
<comment type="similarity">
    <text evidence="2 3">Belongs to the pyridoxal phosphate-binding protein YggS/PROSC family.</text>
</comment>
<sequence>MNDIDQQIKTVRQQIAAAEHTCQRTGQVTLLAVSKTKPILAIKQAYQVGQRAFGENYVQEGVDKIITCQQAQWLESPIEWHFIGPLQSNKSRLVAEHFDWVQTIDRAKIAQRLNEQRPVDKPPLNVCIQINISGEASKSGIALTEVESLAELIGTLPQLRLRGLMTIGTPGNAQQEFPLMQQIFEKLKVHYPAIDTLSMGMTADMAQAIQYGSTLVRIGSAIFGERDYHH</sequence>
<evidence type="ECO:0000259" key="4">
    <source>
        <dbReference type="Pfam" id="PF01168"/>
    </source>
</evidence>
<evidence type="ECO:0000256" key="1">
    <source>
        <dbReference type="ARBA" id="ARBA00022898"/>
    </source>
</evidence>
<name>A0ABW9G8U7_9GAMM</name>
<evidence type="ECO:0000313" key="6">
    <source>
        <dbReference type="Proteomes" id="UP001629953"/>
    </source>
</evidence>
<dbReference type="PANTHER" id="PTHR10146">
    <property type="entry name" value="PROLINE SYNTHETASE CO-TRANSCRIBED BACTERIAL HOMOLOG PROTEIN"/>
    <property type="match status" value="1"/>
</dbReference>
<dbReference type="InterPro" id="IPR011078">
    <property type="entry name" value="PyrdxlP_homeostasis"/>
</dbReference>
<accession>A0ABW9G8U7</accession>
<protein>
    <recommendedName>
        <fullName evidence="2">Pyridoxal phosphate homeostasis protein</fullName>
        <shortName evidence="2">PLP homeostasis protein</shortName>
    </recommendedName>
</protein>
<dbReference type="Pfam" id="PF01168">
    <property type="entry name" value="Ala_racemase_N"/>
    <property type="match status" value="1"/>
</dbReference>
<dbReference type="Gene3D" id="3.20.20.10">
    <property type="entry name" value="Alanine racemase"/>
    <property type="match status" value="1"/>
</dbReference>
<dbReference type="HAMAP" id="MF_02087">
    <property type="entry name" value="PLP_homeostasis"/>
    <property type="match status" value="1"/>
</dbReference>
<dbReference type="PIRSF" id="PIRSF004848">
    <property type="entry name" value="YBL036c_PLPDEIII"/>
    <property type="match status" value="1"/>
</dbReference>
<dbReference type="EMBL" id="JBEQCT010000005">
    <property type="protein sequence ID" value="MFM2485819.1"/>
    <property type="molecule type" value="Genomic_DNA"/>
</dbReference>
<evidence type="ECO:0000256" key="3">
    <source>
        <dbReference type="RuleBase" id="RU004514"/>
    </source>
</evidence>
<comment type="caution">
    <text evidence="5">The sequence shown here is derived from an EMBL/GenBank/DDBJ whole genome shotgun (WGS) entry which is preliminary data.</text>
</comment>
<dbReference type="SUPFAM" id="SSF51419">
    <property type="entry name" value="PLP-binding barrel"/>
    <property type="match status" value="1"/>
</dbReference>